<organism evidence="2 3">
    <name type="scientific">Staurois parvus</name>
    <dbReference type="NCBI Taxonomy" id="386267"/>
    <lineage>
        <taxon>Eukaryota</taxon>
        <taxon>Metazoa</taxon>
        <taxon>Chordata</taxon>
        <taxon>Craniata</taxon>
        <taxon>Vertebrata</taxon>
        <taxon>Euteleostomi</taxon>
        <taxon>Amphibia</taxon>
        <taxon>Batrachia</taxon>
        <taxon>Anura</taxon>
        <taxon>Neobatrachia</taxon>
        <taxon>Ranoidea</taxon>
        <taxon>Ranidae</taxon>
        <taxon>Staurois</taxon>
    </lineage>
</organism>
<sequence>MTLICSIVPVLVPLYLLDELASTSGLVHPGLSHTSTAVSLGDVASPISAVQAGAVASTSIIPQPPRICTEAHRAPSIFPDVPTNL</sequence>
<keyword evidence="1" id="KW-0732">Signal</keyword>
<proteinExistence type="predicted"/>
<dbReference type="EMBL" id="CATNWA010000316">
    <property type="protein sequence ID" value="CAI9536405.1"/>
    <property type="molecule type" value="Genomic_DNA"/>
</dbReference>
<accession>A0ABN9ANL2</accession>
<name>A0ABN9ANL2_9NEOB</name>
<evidence type="ECO:0008006" key="4">
    <source>
        <dbReference type="Google" id="ProtNLM"/>
    </source>
</evidence>
<feature type="chain" id="PRO_5046885005" description="Secreted protein" evidence="1">
    <location>
        <begin position="26"/>
        <end position="85"/>
    </location>
</feature>
<protein>
    <recommendedName>
        <fullName evidence="4">Secreted protein</fullName>
    </recommendedName>
</protein>
<gene>
    <name evidence="2" type="ORF">SPARVUS_LOCUS1020466</name>
</gene>
<dbReference type="Proteomes" id="UP001162483">
    <property type="component" value="Unassembled WGS sequence"/>
</dbReference>
<reference evidence="2" key="1">
    <citation type="submission" date="2023-05" db="EMBL/GenBank/DDBJ databases">
        <authorList>
            <person name="Stuckert A."/>
        </authorList>
    </citation>
    <scope>NUCLEOTIDE SEQUENCE</scope>
</reference>
<keyword evidence="3" id="KW-1185">Reference proteome</keyword>
<feature type="signal peptide" evidence="1">
    <location>
        <begin position="1"/>
        <end position="25"/>
    </location>
</feature>
<evidence type="ECO:0000256" key="1">
    <source>
        <dbReference type="SAM" id="SignalP"/>
    </source>
</evidence>
<evidence type="ECO:0000313" key="2">
    <source>
        <dbReference type="EMBL" id="CAI9536405.1"/>
    </source>
</evidence>
<evidence type="ECO:0000313" key="3">
    <source>
        <dbReference type="Proteomes" id="UP001162483"/>
    </source>
</evidence>
<comment type="caution">
    <text evidence="2">The sequence shown here is derived from an EMBL/GenBank/DDBJ whole genome shotgun (WGS) entry which is preliminary data.</text>
</comment>